<evidence type="ECO:0000256" key="6">
    <source>
        <dbReference type="ARBA" id="ARBA00022989"/>
    </source>
</evidence>
<dbReference type="PANTHER" id="PTHR30472">
    <property type="entry name" value="FERRIC ENTEROBACTIN TRANSPORT SYSTEM PERMEASE PROTEIN"/>
    <property type="match status" value="1"/>
</dbReference>
<keyword evidence="3" id="KW-0813">Transport</keyword>
<keyword evidence="7 8" id="KW-0472">Membrane</keyword>
<dbReference type="RefSeq" id="WP_147669852.1">
    <property type="nucleotide sequence ID" value="NZ_CP120678.1"/>
</dbReference>
<dbReference type="CDD" id="cd06550">
    <property type="entry name" value="TM_ABC_iron-siderophores_like"/>
    <property type="match status" value="1"/>
</dbReference>
<comment type="subcellular location">
    <subcellularLocation>
        <location evidence="1">Cell membrane</location>
        <topology evidence="1">Multi-pass membrane protein</topology>
    </subcellularLocation>
</comment>
<proteinExistence type="inferred from homology"/>
<reference evidence="9" key="1">
    <citation type="submission" date="2023-03" db="EMBL/GenBank/DDBJ databases">
        <title>Selenobaculum gbiensis gen. nov. sp. nov., a new bacterium isolated from the gut microbiota of IBD patient.</title>
        <authorList>
            <person name="Yeo S."/>
            <person name="Park H."/>
            <person name="Huh C.S."/>
        </authorList>
    </citation>
    <scope>NUCLEOTIDE SEQUENCE</scope>
    <source>
        <strain evidence="9">ICN-92133</strain>
    </source>
</reference>
<evidence type="ECO:0000256" key="4">
    <source>
        <dbReference type="ARBA" id="ARBA00022475"/>
    </source>
</evidence>
<evidence type="ECO:0000313" key="10">
    <source>
        <dbReference type="Proteomes" id="UP001243623"/>
    </source>
</evidence>
<dbReference type="InterPro" id="IPR000522">
    <property type="entry name" value="ABC_transptr_permease_BtuC"/>
</dbReference>
<dbReference type="FunFam" id="1.10.3470.10:FF:000001">
    <property type="entry name" value="Vitamin B12 ABC transporter permease BtuC"/>
    <property type="match status" value="1"/>
</dbReference>
<dbReference type="Gene3D" id="1.10.3470.10">
    <property type="entry name" value="ABC transporter involved in vitamin B12 uptake, BtuC"/>
    <property type="match status" value="1"/>
</dbReference>
<keyword evidence="4" id="KW-1003">Cell membrane</keyword>
<feature type="transmembrane region" description="Helical" evidence="8">
    <location>
        <begin position="156"/>
        <end position="181"/>
    </location>
</feature>
<dbReference type="GO" id="GO:0005886">
    <property type="term" value="C:plasma membrane"/>
    <property type="evidence" value="ECO:0007669"/>
    <property type="project" value="UniProtKB-SubCell"/>
</dbReference>
<evidence type="ECO:0000256" key="3">
    <source>
        <dbReference type="ARBA" id="ARBA00022448"/>
    </source>
</evidence>
<evidence type="ECO:0000256" key="5">
    <source>
        <dbReference type="ARBA" id="ARBA00022692"/>
    </source>
</evidence>
<keyword evidence="6 8" id="KW-1133">Transmembrane helix</keyword>
<accession>A0A9Y2ETC9</accession>
<feature type="transmembrane region" description="Helical" evidence="8">
    <location>
        <begin position="318"/>
        <end position="336"/>
    </location>
</feature>
<feature type="transmembrane region" description="Helical" evidence="8">
    <location>
        <begin position="127"/>
        <end position="149"/>
    </location>
</feature>
<keyword evidence="10" id="KW-1185">Reference proteome</keyword>
<dbReference type="AlphaFoldDB" id="A0A9Y2ETC9"/>
<dbReference type="GO" id="GO:0033214">
    <property type="term" value="P:siderophore-iron import into cell"/>
    <property type="evidence" value="ECO:0007669"/>
    <property type="project" value="TreeGrafter"/>
</dbReference>
<feature type="transmembrane region" description="Helical" evidence="8">
    <location>
        <begin position="248"/>
        <end position="275"/>
    </location>
</feature>
<evidence type="ECO:0000256" key="7">
    <source>
        <dbReference type="ARBA" id="ARBA00023136"/>
    </source>
</evidence>
<dbReference type="EMBL" id="CP120678">
    <property type="protein sequence ID" value="WIW69830.1"/>
    <property type="molecule type" value="Genomic_DNA"/>
</dbReference>
<gene>
    <name evidence="9" type="ORF">P3F81_07850</name>
</gene>
<evidence type="ECO:0000256" key="1">
    <source>
        <dbReference type="ARBA" id="ARBA00004651"/>
    </source>
</evidence>
<dbReference type="KEGG" id="sgbi:P3F81_07850"/>
<dbReference type="Proteomes" id="UP001243623">
    <property type="component" value="Chromosome"/>
</dbReference>
<comment type="similarity">
    <text evidence="2">Belongs to the binding-protein-dependent transport system permease family. FecCD subfamily.</text>
</comment>
<keyword evidence="5 8" id="KW-0812">Transmembrane</keyword>
<evidence type="ECO:0000256" key="2">
    <source>
        <dbReference type="ARBA" id="ARBA00007935"/>
    </source>
</evidence>
<dbReference type="SUPFAM" id="SSF81345">
    <property type="entry name" value="ABC transporter involved in vitamin B12 uptake, BtuC"/>
    <property type="match status" value="1"/>
</dbReference>
<name>A0A9Y2ETC9_9FIRM</name>
<feature type="transmembrane region" description="Helical" evidence="8">
    <location>
        <begin position="205"/>
        <end position="227"/>
    </location>
</feature>
<dbReference type="Pfam" id="PF01032">
    <property type="entry name" value="FecCD"/>
    <property type="match status" value="1"/>
</dbReference>
<evidence type="ECO:0000256" key="8">
    <source>
        <dbReference type="SAM" id="Phobius"/>
    </source>
</evidence>
<dbReference type="PANTHER" id="PTHR30472:SF25">
    <property type="entry name" value="ABC TRANSPORTER PERMEASE PROTEIN MJ0876-RELATED"/>
    <property type="match status" value="1"/>
</dbReference>
<feature type="transmembrane region" description="Helical" evidence="8">
    <location>
        <begin position="101"/>
        <end position="121"/>
    </location>
</feature>
<dbReference type="InterPro" id="IPR037294">
    <property type="entry name" value="ABC_BtuC-like"/>
</dbReference>
<organism evidence="9 10">
    <name type="scientific">Selenobaculum gibii</name>
    <dbReference type="NCBI Taxonomy" id="3054208"/>
    <lineage>
        <taxon>Bacteria</taxon>
        <taxon>Bacillati</taxon>
        <taxon>Bacillota</taxon>
        <taxon>Negativicutes</taxon>
        <taxon>Selenomonadales</taxon>
        <taxon>Selenomonadaceae</taxon>
        <taxon>Selenobaculum</taxon>
    </lineage>
</organism>
<dbReference type="GO" id="GO:0022857">
    <property type="term" value="F:transmembrane transporter activity"/>
    <property type="evidence" value="ECO:0007669"/>
    <property type="project" value="InterPro"/>
</dbReference>
<feature type="transmembrane region" description="Helical" evidence="8">
    <location>
        <begin position="73"/>
        <end position="94"/>
    </location>
</feature>
<protein>
    <submittedName>
        <fullName evidence="9">Iron ABC transporter permease</fullName>
    </submittedName>
</protein>
<sequence>MNALNKKIIILIVLVALFLLTFAMSLSFGQIQIPFLSIVNILTDQLNLPILTNAVPTAEDTAVIWHIRMPRTLVGILVGAALAVTGAVMQGVFGNPLAEPGIIGASSGAALGAVLAISTGLTAIGMFYMPLFAFIGSLATVALTIFLAMRNGKIPVMVLLLAGVAVSIFLGALTSGILTFMNEYKLREFLFWTVGGLDYRRWEHVYLAVGPIVLGIIILCLLARHLNILVLGEEEARSVGMSVGKLRMLLLFIASLTTATAVCVSGSISFVGLVVPHIMRIILGAEHRILLPACALAGGTFLLGCDTVGRLIAQPAEIRVGVMTALMGAPYFLFLLRRAQRKGQL</sequence>
<evidence type="ECO:0000313" key="9">
    <source>
        <dbReference type="EMBL" id="WIW69830.1"/>
    </source>
</evidence>